<dbReference type="PROSITE" id="PS51257">
    <property type="entry name" value="PROKAR_LIPOPROTEIN"/>
    <property type="match status" value="1"/>
</dbReference>
<dbReference type="OrthoDB" id="2572749at2"/>
<sequence>MPKAYFSYLRFLISVLATLCLLTGCDKDLNEDASILKVGDSVSLATSTPSPKKDETLRELTGMLSEVTIFQPNVQTSYGIAYYQDIHSLKQTRTYAFLEDHVQVIVQVPRKQSKRYEELKSAIRVSGDAAVAREMKDEFPSADWMREYIDLRIKGDIVTLMLGDLPPIKLVRSDRSLTYRADTDQLTLPYFRLKNPIIGGSELLLLSQGEKEVVFGFSEPVDIANSNISIYGLENPVQALWKGNRELHVPLQSDLNVLLQVGMDQIFSEQGTYIDRTQTPNSMLKIVPDRKWRSFPDGREIGFSVRDRFYDFILPSVDPSQYIGLIDLYAAINEGAAIQYAFVLERKDLDPVIITESNDDRGMSGFWVNRHIFLYWDRLHVYLYHTDSLQKETLFETATEETQIQEVAYDKADHKLRIVTSYTATGTETYKLDSWESTNLSAPVLTGYPYRKEVPYLGINMLRVQSKGILYSDWKDDQIFTVFEDHRGHRYEVLGELFMVSGDNVILKQSEVPGSLSGISYTRWNIGKPTQNPRAIAKAPGNVHQFGSILLAARYSESLDVLKDYFEYDFNRNTWHKITIPGDHPYVLYQDRNAIYRSE</sequence>
<protein>
    <submittedName>
        <fullName evidence="2">Uncharacterized protein</fullName>
    </submittedName>
</protein>
<name>A0A6B8RPF3_9BACL</name>
<keyword evidence="1" id="KW-0732">Signal</keyword>
<evidence type="ECO:0000256" key="1">
    <source>
        <dbReference type="SAM" id="SignalP"/>
    </source>
</evidence>
<gene>
    <name evidence="2" type="ORF">EHS13_23980</name>
</gene>
<feature type="chain" id="PRO_5039518660" evidence="1">
    <location>
        <begin position="20"/>
        <end position="599"/>
    </location>
</feature>
<keyword evidence="3" id="KW-1185">Reference proteome</keyword>
<evidence type="ECO:0000313" key="3">
    <source>
        <dbReference type="Proteomes" id="UP000426246"/>
    </source>
</evidence>
<dbReference type="EMBL" id="CP034235">
    <property type="protein sequence ID" value="QGQ97727.1"/>
    <property type="molecule type" value="Genomic_DNA"/>
</dbReference>
<organism evidence="2 3">
    <name type="scientific">Paenibacillus psychroresistens</name>
    <dbReference type="NCBI Taxonomy" id="1778678"/>
    <lineage>
        <taxon>Bacteria</taxon>
        <taxon>Bacillati</taxon>
        <taxon>Bacillota</taxon>
        <taxon>Bacilli</taxon>
        <taxon>Bacillales</taxon>
        <taxon>Paenibacillaceae</taxon>
        <taxon>Paenibacillus</taxon>
    </lineage>
</organism>
<dbReference type="RefSeq" id="WP_155702828.1">
    <property type="nucleotide sequence ID" value="NZ_CP034235.1"/>
</dbReference>
<dbReference type="KEGG" id="ppsc:EHS13_23980"/>
<reference evidence="3" key="1">
    <citation type="submission" date="2018-11" db="EMBL/GenBank/DDBJ databases">
        <title>Complete genome sequence of Paenibacillus sp. ML311-T8.</title>
        <authorList>
            <person name="Nam Y.-D."/>
            <person name="Kang J."/>
            <person name="Chung W.-H."/>
            <person name="Park Y.S."/>
        </authorList>
    </citation>
    <scope>NUCLEOTIDE SEQUENCE [LARGE SCALE GENOMIC DNA]</scope>
    <source>
        <strain evidence="3">ML311-T8</strain>
    </source>
</reference>
<dbReference type="Proteomes" id="UP000426246">
    <property type="component" value="Chromosome"/>
</dbReference>
<evidence type="ECO:0000313" key="2">
    <source>
        <dbReference type="EMBL" id="QGQ97727.1"/>
    </source>
</evidence>
<feature type="signal peptide" evidence="1">
    <location>
        <begin position="1"/>
        <end position="19"/>
    </location>
</feature>
<proteinExistence type="predicted"/>
<accession>A0A6B8RPF3</accession>
<dbReference type="AlphaFoldDB" id="A0A6B8RPF3"/>